<feature type="coiled-coil region" evidence="4">
    <location>
        <begin position="79"/>
        <end position="106"/>
    </location>
</feature>
<keyword evidence="3 4" id="KW-0175">Coiled coil</keyword>
<evidence type="ECO:0000313" key="6">
    <source>
        <dbReference type="EMBL" id="KPM40716.1"/>
    </source>
</evidence>
<dbReference type="GO" id="GO:0005768">
    <property type="term" value="C:endosome"/>
    <property type="evidence" value="ECO:0007669"/>
    <property type="project" value="TreeGrafter"/>
</dbReference>
<dbReference type="EMBL" id="LKCW01000078">
    <property type="protein sequence ID" value="KPM40716.1"/>
    <property type="molecule type" value="Genomic_DNA"/>
</dbReference>
<accession>A0A0N8H741</accession>
<dbReference type="OrthoDB" id="16772at2759"/>
<comment type="similarity">
    <text evidence="1">Belongs to the ATG14 family.</text>
</comment>
<feature type="region of interest" description="Disordered" evidence="5">
    <location>
        <begin position="437"/>
        <end position="469"/>
    </location>
</feature>
<proteinExistence type="inferred from homology"/>
<dbReference type="GO" id="GO:0000149">
    <property type="term" value="F:SNARE binding"/>
    <property type="evidence" value="ECO:0007669"/>
    <property type="project" value="TreeGrafter"/>
</dbReference>
<dbReference type="Proteomes" id="UP000050424">
    <property type="component" value="Unassembled WGS sequence"/>
</dbReference>
<keyword evidence="7" id="KW-1185">Reference proteome</keyword>
<dbReference type="PANTHER" id="PTHR15157:SF13">
    <property type="entry name" value="AUTOPHAGY-RELATED PROTEIN 14"/>
    <property type="match status" value="1"/>
</dbReference>
<feature type="region of interest" description="Disordered" evidence="5">
    <location>
        <begin position="254"/>
        <end position="277"/>
    </location>
</feature>
<protein>
    <recommendedName>
        <fullName evidence="2">Autophagy-related protein 14</fullName>
    </recommendedName>
</protein>
<dbReference type="InterPro" id="IPR018791">
    <property type="entry name" value="UV_resistance/autophagy_Atg14"/>
</dbReference>
<evidence type="ECO:0000256" key="1">
    <source>
        <dbReference type="ARBA" id="ARBA00009574"/>
    </source>
</evidence>
<dbReference type="GO" id="GO:0035493">
    <property type="term" value="P:SNARE complex assembly"/>
    <property type="evidence" value="ECO:0007669"/>
    <property type="project" value="TreeGrafter"/>
</dbReference>
<evidence type="ECO:0000256" key="4">
    <source>
        <dbReference type="SAM" id="Coils"/>
    </source>
</evidence>
<evidence type="ECO:0000256" key="3">
    <source>
        <dbReference type="ARBA" id="ARBA00023054"/>
    </source>
</evidence>
<dbReference type="PANTHER" id="PTHR15157">
    <property type="entry name" value="UV RADIATION RESISTANCE-ASSOCIATED GENE PROTEIN"/>
    <property type="match status" value="1"/>
</dbReference>
<dbReference type="AlphaFoldDB" id="A0A0N8H741"/>
<sequence>MDLECDICNRSHDTKRLPFFCAVDARNQIYEGRMKSLHLLIENEGLQKQISDILANTTTPAKDRKDSLQAQQRMAEDRTTQILAAADKLRNDIKAAREEIKAKKASLSLRRSDVAAVSDGSIERRAKQQKDIERATNVSKYRWSQTAEDMSSTRAFLCTEAARLCGLKRLKKGSPSHYEYYLGGLPVVDLTNMNSLSPEVISTSLGHVSHLLMLASHYLAIRLPAAITLPHRDYPRPTILNLFNSYKHGDMDFPDQSGVATPSSDRHTESQHVPRPRPLFIDKPLPQLAKEDPATFSYFIEGVTLLAYDIAWACSTQGVPIGDKTYFEDICNMGRNLHSLLINQQTNRGNMFPIPPAPQITSSDAENNEIQTNWMGRFSHGTTFYFLGGAEGTEFAKNFKLPGPMKLADRLRKKLVSEAPVPDWEVLEDDAWKVEDGLDNASNATEDKSAEGKNSPRRGSSGWMKVKNR</sequence>
<comment type="caution">
    <text evidence="6">The sequence shown here is derived from an EMBL/GenBank/DDBJ whole genome shotgun (WGS) entry which is preliminary data.</text>
</comment>
<evidence type="ECO:0000256" key="5">
    <source>
        <dbReference type="SAM" id="MobiDB-lite"/>
    </source>
</evidence>
<dbReference type="GO" id="GO:0000323">
    <property type="term" value="C:lytic vacuole"/>
    <property type="evidence" value="ECO:0007669"/>
    <property type="project" value="TreeGrafter"/>
</dbReference>
<name>A0A0N8H741_9HYPO</name>
<organism evidence="6 7">
    <name type="scientific">Neonectria ditissima</name>
    <dbReference type="NCBI Taxonomy" id="78410"/>
    <lineage>
        <taxon>Eukaryota</taxon>
        <taxon>Fungi</taxon>
        <taxon>Dikarya</taxon>
        <taxon>Ascomycota</taxon>
        <taxon>Pezizomycotina</taxon>
        <taxon>Sordariomycetes</taxon>
        <taxon>Hypocreomycetidae</taxon>
        <taxon>Hypocreales</taxon>
        <taxon>Nectriaceae</taxon>
        <taxon>Neonectria</taxon>
    </lineage>
</organism>
<evidence type="ECO:0000256" key="2">
    <source>
        <dbReference type="ARBA" id="ARBA00013807"/>
    </source>
</evidence>
<evidence type="ECO:0000313" key="7">
    <source>
        <dbReference type="Proteomes" id="UP000050424"/>
    </source>
</evidence>
<dbReference type="GO" id="GO:0032991">
    <property type="term" value="C:protein-containing complex"/>
    <property type="evidence" value="ECO:0007669"/>
    <property type="project" value="UniProtKB-ARBA"/>
</dbReference>
<gene>
    <name evidence="6" type="ORF">AK830_g5866</name>
</gene>
<reference evidence="6 7" key="1">
    <citation type="submission" date="2015-09" db="EMBL/GenBank/DDBJ databases">
        <title>Draft genome of a European isolate of the apple canker pathogen Neonectria ditissima.</title>
        <authorList>
            <person name="Gomez-Cortecero A."/>
            <person name="Harrison R.J."/>
            <person name="Armitage A.D."/>
        </authorList>
    </citation>
    <scope>NUCLEOTIDE SEQUENCE [LARGE SCALE GENOMIC DNA]</scope>
    <source>
        <strain evidence="6 7">R09/05</strain>
    </source>
</reference>
<dbReference type="Pfam" id="PF10186">
    <property type="entry name" value="ATG14"/>
    <property type="match status" value="1"/>
</dbReference>